<sequence length="110" mass="12659">MSATSVCGTHHQIEMSIFEFIIKFKVSESSLKLWLRSQFNDLFGSQNKVPNLDEHTALYVIVEDESYASIDVTKSQISEVCGFWDSNLYPRVDEFAHDLIVDAQYLYKSL</sequence>
<name>A2F023_TRIV3</name>
<proteinExistence type="predicted"/>
<dbReference type="InParanoid" id="A2F023"/>
<gene>
    <name evidence="1" type="ORF">TVAG_108820</name>
</gene>
<dbReference type="Proteomes" id="UP000001542">
    <property type="component" value="Unassembled WGS sequence"/>
</dbReference>
<reference evidence="1" key="1">
    <citation type="submission" date="2006-10" db="EMBL/GenBank/DDBJ databases">
        <authorList>
            <person name="Amadeo P."/>
            <person name="Zhao Q."/>
            <person name="Wortman J."/>
            <person name="Fraser-Liggett C."/>
            <person name="Carlton J."/>
        </authorList>
    </citation>
    <scope>NUCLEOTIDE SEQUENCE</scope>
    <source>
        <strain evidence="1">G3</strain>
    </source>
</reference>
<evidence type="ECO:0000313" key="1">
    <source>
        <dbReference type="EMBL" id="EAY01725.1"/>
    </source>
</evidence>
<dbReference type="VEuPathDB" id="TrichDB:TVAGG3_0373780"/>
<dbReference type="RefSeq" id="XP_001314283.1">
    <property type="nucleotide sequence ID" value="XM_001314265.1"/>
</dbReference>
<organism evidence="1 2">
    <name type="scientific">Trichomonas vaginalis (strain ATCC PRA-98 / G3)</name>
    <dbReference type="NCBI Taxonomy" id="412133"/>
    <lineage>
        <taxon>Eukaryota</taxon>
        <taxon>Metamonada</taxon>
        <taxon>Parabasalia</taxon>
        <taxon>Trichomonadida</taxon>
        <taxon>Trichomonadidae</taxon>
        <taxon>Trichomonas</taxon>
    </lineage>
</organism>
<keyword evidence="2" id="KW-1185">Reference proteome</keyword>
<evidence type="ECO:0000313" key="2">
    <source>
        <dbReference type="Proteomes" id="UP000001542"/>
    </source>
</evidence>
<dbReference type="AlphaFoldDB" id="A2F023"/>
<reference evidence="1" key="2">
    <citation type="journal article" date="2007" name="Science">
        <title>Draft genome sequence of the sexually transmitted pathogen Trichomonas vaginalis.</title>
        <authorList>
            <person name="Carlton J.M."/>
            <person name="Hirt R.P."/>
            <person name="Silva J.C."/>
            <person name="Delcher A.L."/>
            <person name="Schatz M."/>
            <person name="Zhao Q."/>
            <person name="Wortman J.R."/>
            <person name="Bidwell S.L."/>
            <person name="Alsmark U.C.M."/>
            <person name="Besteiro S."/>
            <person name="Sicheritz-Ponten T."/>
            <person name="Noel C.J."/>
            <person name="Dacks J.B."/>
            <person name="Foster P.G."/>
            <person name="Simillion C."/>
            <person name="Van de Peer Y."/>
            <person name="Miranda-Saavedra D."/>
            <person name="Barton G.J."/>
            <person name="Westrop G.D."/>
            <person name="Mueller S."/>
            <person name="Dessi D."/>
            <person name="Fiori P.L."/>
            <person name="Ren Q."/>
            <person name="Paulsen I."/>
            <person name="Zhang H."/>
            <person name="Bastida-Corcuera F.D."/>
            <person name="Simoes-Barbosa A."/>
            <person name="Brown M.T."/>
            <person name="Hayes R.D."/>
            <person name="Mukherjee M."/>
            <person name="Okumura C.Y."/>
            <person name="Schneider R."/>
            <person name="Smith A.J."/>
            <person name="Vanacova S."/>
            <person name="Villalvazo M."/>
            <person name="Haas B.J."/>
            <person name="Pertea M."/>
            <person name="Feldblyum T.V."/>
            <person name="Utterback T.R."/>
            <person name="Shu C.L."/>
            <person name="Osoegawa K."/>
            <person name="de Jong P.J."/>
            <person name="Hrdy I."/>
            <person name="Horvathova L."/>
            <person name="Zubacova Z."/>
            <person name="Dolezal P."/>
            <person name="Malik S.B."/>
            <person name="Logsdon J.M. Jr."/>
            <person name="Henze K."/>
            <person name="Gupta A."/>
            <person name="Wang C.C."/>
            <person name="Dunne R.L."/>
            <person name="Upcroft J.A."/>
            <person name="Upcroft P."/>
            <person name="White O."/>
            <person name="Salzberg S.L."/>
            <person name="Tang P."/>
            <person name="Chiu C.-H."/>
            <person name="Lee Y.-S."/>
            <person name="Embley T.M."/>
            <person name="Coombs G.H."/>
            <person name="Mottram J.C."/>
            <person name="Tachezy J."/>
            <person name="Fraser-Liggett C.M."/>
            <person name="Johnson P.J."/>
        </authorList>
    </citation>
    <scope>NUCLEOTIDE SEQUENCE [LARGE SCALE GENOMIC DNA]</scope>
    <source>
        <strain evidence="1">G3</strain>
    </source>
</reference>
<protein>
    <submittedName>
        <fullName evidence="1">Uncharacterized protein</fullName>
    </submittedName>
</protein>
<dbReference type="VEuPathDB" id="TrichDB:TVAG_108820"/>
<accession>A2F023</accession>
<dbReference type="EMBL" id="DS113558">
    <property type="protein sequence ID" value="EAY01725.1"/>
    <property type="molecule type" value="Genomic_DNA"/>
</dbReference>
<dbReference type="KEGG" id="tva:4759555"/>